<dbReference type="EMBL" id="JARAOO010000013">
    <property type="protein sequence ID" value="KAJ7945931.1"/>
    <property type="molecule type" value="Genomic_DNA"/>
</dbReference>
<dbReference type="PANTHER" id="PTHR34778">
    <property type="entry name" value="OS02G0580700 PROTEIN"/>
    <property type="match status" value="1"/>
</dbReference>
<gene>
    <name evidence="3" type="ORF">O6P43_030924</name>
</gene>
<sequence length="468" mass="52696">MDESEKLTALKKAYADIILNTAKEAAARILMSERKAIRFQQELVSTKEEALRMLLRLKQTLDSKVSDAEMTSLSQNKKIEELEAQLQEAGEIVRDLRAELREVQAELDKVTNHHMHPSDEQTVEGGTAIQEEILKNTVPHGSLYSLPVSQFELVTSHDTRSAIINGTYEHSKCNVAHDRINKYICSPDFPSIVIRRKEPELYRNGCTQRIRASERNLFDGKFSLSGKVDFLKSETLTTGAEEAEAICAAPSPRAGNICEEEKNIDELKVKQADDGCKKYKPAINSVRNKRRRATRYSKVDNNDQAGDISSKMCENPVSPSSPKVPCVTTEMSKQSGFVDDTDRDEQFLKSCKTLEVPACKGDVGTANDLLDTLGPKESDPDEKVSCQSVDNKFLKYTFRRKRKKECLSTHDGDSSLEKSSLKKNTEEKQNSHVEAQKSCMLAESSRDSRRLAQVARQLISLSEKKWWQ</sequence>
<dbReference type="Proteomes" id="UP001163823">
    <property type="component" value="Chromosome 13"/>
</dbReference>
<name>A0AAD7KVN7_QUISA</name>
<proteinExistence type="predicted"/>
<feature type="compositionally biased region" description="Low complexity" evidence="2">
    <location>
        <begin position="316"/>
        <end position="325"/>
    </location>
</feature>
<protein>
    <submittedName>
        <fullName evidence="3">Nuclear mitotic apparatus 1</fullName>
    </submittedName>
</protein>
<evidence type="ECO:0000256" key="2">
    <source>
        <dbReference type="SAM" id="MobiDB-lite"/>
    </source>
</evidence>
<evidence type="ECO:0000313" key="3">
    <source>
        <dbReference type="EMBL" id="KAJ7945931.1"/>
    </source>
</evidence>
<feature type="region of interest" description="Disordered" evidence="2">
    <location>
        <begin position="304"/>
        <end position="325"/>
    </location>
</feature>
<evidence type="ECO:0000256" key="1">
    <source>
        <dbReference type="SAM" id="Coils"/>
    </source>
</evidence>
<accession>A0AAD7KVN7</accession>
<organism evidence="3 4">
    <name type="scientific">Quillaja saponaria</name>
    <name type="common">Soap bark tree</name>
    <dbReference type="NCBI Taxonomy" id="32244"/>
    <lineage>
        <taxon>Eukaryota</taxon>
        <taxon>Viridiplantae</taxon>
        <taxon>Streptophyta</taxon>
        <taxon>Embryophyta</taxon>
        <taxon>Tracheophyta</taxon>
        <taxon>Spermatophyta</taxon>
        <taxon>Magnoliopsida</taxon>
        <taxon>eudicotyledons</taxon>
        <taxon>Gunneridae</taxon>
        <taxon>Pentapetalae</taxon>
        <taxon>rosids</taxon>
        <taxon>fabids</taxon>
        <taxon>Fabales</taxon>
        <taxon>Quillajaceae</taxon>
        <taxon>Quillaja</taxon>
    </lineage>
</organism>
<feature type="region of interest" description="Disordered" evidence="2">
    <location>
        <begin position="409"/>
        <end position="445"/>
    </location>
</feature>
<feature type="compositionally biased region" description="Basic and acidic residues" evidence="2">
    <location>
        <begin position="409"/>
        <end position="435"/>
    </location>
</feature>
<feature type="coiled-coil region" evidence="1">
    <location>
        <begin position="65"/>
        <end position="113"/>
    </location>
</feature>
<dbReference type="PANTHER" id="PTHR34778:SF2">
    <property type="entry name" value="OS02G0580700 PROTEIN"/>
    <property type="match status" value="1"/>
</dbReference>
<evidence type="ECO:0000313" key="4">
    <source>
        <dbReference type="Proteomes" id="UP001163823"/>
    </source>
</evidence>
<dbReference type="KEGG" id="qsa:O6P43_030924"/>
<keyword evidence="4" id="KW-1185">Reference proteome</keyword>
<keyword evidence="1" id="KW-0175">Coiled coil</keyword>
<reference evidence="3" key="1">
    <citation type="journal article" date="2023" name="Science">
        <title>Elucidation of the pathway for biosynthesis of saponin adjuvants from the soapbark tree.</title>
        <authorList>
            <person name="Reed J."/>
            <person name="Orme A."/>
            <person name="El-Demerdash A."/>
            <person name="Owen C."/>
            <person name="Martin L.B.B."/>
            <person name="Misra R.C."/>
            <person name="Kikuchi S."/>
            <person name="Rejzek M."/>
            <person name="Martin A.C."/>
            <person name="Harkess A."/>
            <person name="Leebens-Mack J."/>
            <person name="Louveau T."/>
            <person name="Stephenson M.J."/>
            <person name="Osbourn A."/>
        </authorList>
    </citation>
    <scope>NUCLEOTIDE SEQUENCE</scope>
    <source>
        <strain evidence="3">S10</strain>
    </source>
</reference>
<comment type="caution">
    <text evidence="3">The sequence shown here is derived from an EMBL/GenBank/DDBJ whole genome shotgun (WGS) entry which is preliminary data.</text>
</comment>
<dbReference type="AlphaFoldDB" id="A0AAD7KVN7"/>